<evidence type="ECO:0000313" key="3">
    <source>
        <dbReference type="EMBL" id="CAK9046577.1"/>
    </source>
</evidence>
<protein>
    <submittedName>
        <fullName evidence="3">Uncharacterized protein</fullName>
    </submittedName>
</protein>
<dbReference type="EMBL" id="CAXAMN010015780">
    <property type="protein sequence ID" value="CAK9046577.1"/>
    <property type="molecule type" value="Genomic_DNA"/>
</dbReference>
<gene>
    <name evidence="3" type="ORF">CCMP2556_LOCUS24189</name>
</gene>
<dbReference type="Proteomes" id="UP001642484">
    <property type="component" value="Unassembled WGS sequence"/>
</dbReference>
<accession>A0ABP0M761</accession>
<sequence length="525" mass="58879">MPYGRHPISHSKSLPSLSDPRKGPSFTTAPRFGRDLPTAHRSSLSRASSQTREPGSPGKSKTGGYRDQARPVAPQHEGKAPWKQVREELVPAEVCEEVKRLARPTGGGVVIEMQWGSSAYLPAHNGGLKYREYASRLQELLSGRLSRGSELPVHIVDQPMRFKKKVSGIYDQFSDWERACKLVASNRSFDSATASRVGAFEVHVVQSNWHANLCAGKVEGNQAHGGPPVCGPQGILCTACAQRAEGDASVSSGGGGGGMREQHTLCHSKLWSRHWPDLWCVLASIGTLTIREAPGAQKPLQLWEVPVPLPTPAGEALKSCEFVLRQSFQASSEQEERRDERGKAEQQWSQLREACKAEEQQLRREYEAELEQGQKEAEKIYVKLCLSLVRRVSDHGLDVSRLQNGEATAEEAHRTLLEAIELNERRKDQVSGWYEEVNSWRGRSLQEKEMFDAILQQRPDVERMIGTSNEEAEVEALQGEIQRKQEEMREATRSHDKKEIYQGKIHKLTHKFDRQLEKYLESLGL</sequence>
<keyword evidence="1" id="KW-0175">Coiled coil</keyword>
<feature type="coiled-coil region" evidence="1">
    <location>
        <begin position="352"/>
        <end position="383"/>
    </location>
</feature>
<proteinExistence type="predicted"/>
<reference evidence="3 4" key="1">
    <citation type="submission" date="2024-02" db="EMBL/GenBank/DDBJ databases">
        <authorList>
            <person name="Chen Y."/>
            <person name="Shah S."/>
            <person name="Dougan E. K."/>
            <person name="Thang M."/>
            <person name="Chan C."/>
        </authorList>
    </citation>
    <scope>NUCLEOTIDE SEQUENCE [LARGE SCALE GENOMIC DNA]</scope>
</reference>
<evidence type="ECO:0000256" key="1">
    <source>
        <dbReference type="SAM" id="Coils"/>
    </source>
</evidence>
<name>A0ABP0M761_9DINO</name>
<evidence type="ECO:0000256" key="2">
    <source>
        <dbReference type="SAM" id="MobiDB-lite"/>
    </source>
</evidence>
<feature type="region of interest" description="Disordered" evidence="2">
    <location>
        <begin position="1"/>
        <end position="82"/>
    </location>
</feature>
<keyword evidence="4" id="KW-1185">Reference proteome</keyword>
<evidence type="ECO:0000313" key="4">
    <source>
        <dbReference type="Proteomes" id="UP001642484"/>
    </source>
</evidence>
<comment type="caution">
    <text evidence="3">The sequence shown here is derived from an EMBL/GenBank/DDBJ whole genome shotgun (WGS) entry which is preliminary data.</text>
</comment>
<organism evidence="3 4">
    <name type="scientific">Durusdinium trenchii</name>
    <dbReference type="NCBI Taxonomy" id="1381693"/>
    <lineage>
        <taxon>Eukaryota</taxon>
        <taxon>Sar</taxon>
        <taxon>Alveolata</taxon>
        <taxon>Dinophyceae</taxon>
        <taxon>Suessiales</taxon>
        <taxon>Symbiodiniaceae</taxon>
        <taxon>Durusdinium</taxon>
    </lineage>
</organism>
<feature type="compositionally biased region" description="Polar residues" evidence="2">
    <location>
        <begin position="40"/>
        <end position="53"/>
    </location>
</feature>
<feature type="coiled-coil region" evidence="1">
    <location>
        <begin position="467"/>
        <end position="494"/>
    </location>
</feature>